<dbReference type="PANTHER" id="PTHR12815:SF18">
    <property type="entry name" value="SORTING AND ASSEMBLY MACHINERY COMPONENT 50 HOMOLOG"/>
    <property type="match status" value="1"/>
</dbReference>
<organism evidence="8 9">
    <name type="scientific">Phanerochaete sordida</name>
    <dbReference type="NCBI Taxonomy" id="48140"/>
    <lineage>
        <taxon>Eukaryota</taxon>
        <taxon>Fungi</taxon>
        <taxon>Dikarya</taxon>
        <taxon>Basidiomycota</taxon>
        <taxon>Agaricomycotina</taxon>
        <taxon>Agaricomycetes</taxon>
        <taxon>Polyporales</taxon>
        <taxon>Phanerochaetaceae</taxon>
        <taxon>Phanerochaete</taxon>
    </lineage>
</organism>
<sequence>MSDPEFELTTPPLRPPLHDSSSPRDGEIVVDLSKLKKWQEERIARRLRGEYESAVLHLAEVVNANIETHMRLAAVRIDGAPKTRSSFLGWLVQPYLDKPNPETQTLGTVLNDARSIGSLLQETDIFESVYAKVERSREPTAQHGDVELVFKAKERPRMYLKTATELGNSEAGASATCRVRNAFGGAEAFEAHLAFGTTTRVAYNASLSAPLTRSLATRGELSVFGFERDNTPFCSAFEGVRGVRAVVRNGTLRTGLHELAYEGVLRHVGNLQASASVSMREAAGLSAKSALSHTWTRDTRDDSITGTRGAYVRLANEFAGLGGDAHFFKSEAATQLVRPLLPGVSLSFAARAGALWPLGPMRVPFPDRFQLGGPTSVRMFRTSSMGPHDGPDSLGGDLFWSAGLSLISDIPRKPHWPVKLHGFLNAGRLDSVDRAKPFQDSLVSTLSKPSVSVGLGIVYRLQGIRIEMNFGLPVIAAKAEGTRKGFQLGVGMEFL</sequence>
<comment type="subcellular location">
    <subcellularLocation>
        <location evidence="1">Mitochondrion outer membrane</location>
        <topology evidence="1">Multi-pass membrane protein</topology>
    </subcellularLocation>
</comment>
<evidence type="ECO:0000256" key="1">
    <source>
        <dbReference type="ARBA" id="ARBA00004374"/>
    </source>
</evidence>
<keyword evidence="3" id="KW-1134">Transmembrane beta strand</keyword>
<feature type="domain" description="Bacterial surface antigen (D15)" evidence="7">
    <location>
        <begin position="181"/>
        <end position="494"/>
    </location>
</feature>
<dbReference type="AlphaFoldDB" id="A0A9P3G332"/>
<evidence type="ECO:0000313" key="8">
    <source>
        <dbReference type="EMBL" id="GJE86749.1"/>
    </source>
</evidence>
<keyword evidence="4" id="KW-0812">Transmembrane</keyword>
<keyword evidence="5" id="KW-0472">Membrane</keyword>
<evidence type="ECO:0000256" key="2">
    <source>
        <dbReference type="ARBA" id="ARBA00010913"/>
    </source>
</evidence>
<evidence type="ECO:0000313" key="9">
    <source>
        <dbReference type="Proteomes" id="UP000703269"/>
    </source>
</evidence>
<evidence type="ECO:0000259" key="7">
    <source>
        <dbReference type="Pfam" id="PF01103"/>
    </source>
</evidence>
<comment type="caution">
    <text evidence="8">The sequence shown here is derived from an EMBL/GenBank/DDBJ whole genome shotgun (WGS) entry which is preliminary data.</text>
</comment>
<evidence type="ECO:0000256" key="6">
    <source>
        <dbReference type="SAM" id="MobiDB-lite"/>
    </source>
</evidence>
<dbReference type="InterPro" id="IPR039910">
    <property type="entry name" value="D15-like"/>
</dbReference>
<dbReference type="Pfam" id="PF01103">
    <property type="entry name" value="Omp85"/>
    <property type="match status" value="1"/>
</dbReference>
<feature type="region of interest" description="Disordered" evidence="6">
    <location>
        <begin position="1"/>
        <end position="25"/>
    </location>
</feature>
<evidence type="ECO:0000256" key="3">
    <source>
        <dbReference type="ARBA" id="ARBA00022452"/>
    </source>
</evidence>
<dbReference type="GO" id="GO:0005741">
    <property type="term" value="C:mitochondrial outer membrane"/>
    <property type="evidence" value="ECO:0007669"/>
    <property type="project" value="UniProtKB-SubCell"/>
</dbReference>
<evidence type="ECO:0000256" key="5">
    <source>
        <dbReference type="ARBA" id="ARBA00023136"/>
    </source>
</evidence>
<dbReference type="EMBL" id="BPQB01000004">
    <property type="protein sequence ID" value="GJE86749.1"/>
    <property type="molecule type" value="Genomic_DNA"/>
</dbReference>
<dbReference type="GO" id="GO:0045040">
    <property type="term" value="P:protein insertion into mitochondrial outer membrane"/>
    <property type="evidence" value="ECO:0007669"/>
    <property type="project" value="TreeGrafter"/>
</dbReference>
<evidence type="ECO:0000256" key="4">
    <source>
        <dbReference type="ARBA" id="ARBA00022692"/>
    </source>
</evidence>
<protein>
    <recommendedName>
        <fullName evidence="7">Bacterial surface antigen (D15) domain-containing protein</fullName>
    </recommendedName>
</protein>
<dbReference type="Gene3D" id="2.40.160.50">
    <property type="entry name" value="membrane protein fhac: a member of the omp85/tpsb transporter family"/>
    <property type="match status" value="1"/>
</dbReference>
<keyword evidence="9" id="KW-1185">Reference proteome</keyword>
<dbReference type="Proteomes" id="UP000703269">
    <property type="component" value="Unassembled WGS sequence"/>
</dbReference>
<comment type="similarity">
    <text evidence="2">Belongs to the SAM50/omp85 family.</text>
</comment>
<gene>
    <name evidence="8" type="ORF">PsYK624_028300</name>
</gene>
<accession>A0A9P3G332</accession>
<reference evidence="8 9" key="1">
    <citation type="submission" date="2021-08" db="EMBL/GenBank/DDBJ databases">
        <title>Draft Genome Sequence of Phanerochaete sordida strain YK-624.</title>
        <authorList>
            <person name="Mori T."/>
            <person name="Dohra H."/>
            <person name="Suzuki T."/>
            <person name="Kawagishi H."/>
            <person name="Hirai H."/>
        </authorList>
    </citation>
    <scope>NUCLEOTIDE SEQUENCE [LARGE SCALE GENOMIC DNA]</scope>
    <source>
        <strain evidence="8 9">YK-624</strain>
    </source>
</reference>
<dbReference type="InterPro" id="IPR000184">
    <property type="entry name" value="Bac_surfAg_D15"/>
</dbReference>
<proteinExistence type="inferred from homology"/>
<dbReference type="PANTHER" id="PTHR12815">
    <property type="entry name" value="SORTING AND ASSEMBLY MACHINERY SAMM50 PROTEIN FAMILY MEMBER"/>
    <property type="match status" value="1"/>
</dbReference>
<name>A0A9P3G332_9APHY</name>
<dbReference type="OrthoDB" id="1724197at2759"/>